<feature type="region of interest" description="Disordered" evidence="7">
    <location>
        <begin position="1"/>
        <end position="25"/>
    </location>
</feature>
<dbReference type="PANTHER" id="PTHR14202:SF0">
    <property type="entry name" value="RNA-BINDING PROTEIN RO60"/>
    <property type="match status" value="1"/>
</dbReference>
<keyword evidence="4" id="KW-0479">Metal-binding</keyword>
<proteinExistence type="inferred from homology"/>
<dbReference type="PROSITE" id="PS50988">
    <property type="entry name" value="TROVE"/>
    <property type="match status" value="1"/>
</dbReference>
<evidence type="ECO:0000256" key="2">
    <source>
        <dbReference type="ARBA" id="ARBA00007814"/>
    </source>
</evidence>
<dbReference type="Pfam" id="PF05731">
    <property type="entry name" value="TROVE"/>
    <property type="match status" value="2"/>
</dbReference>
<keyword evidence="6 9" id="KW-0687">Ribonucleoprotein</keyword>
<dbReference type="InterPro" id="IPR008858">
    <property type="entry name" value="TROVE_dom"/>
</dbReference>
<comment type="subcellular location">
    <subcellularLocation>
        <location evidence="1">Cytoplasm</location>
    </subcellularLocation>
</comment>
<organism evidence="9 10">
    <name type="scientific">Deinococcus roseus</name>
    <dbReference type="NCBI Taxonomy" id="392414"/>
    <lineage>
        <taxon>Bacteria</taxon>
        <taxon>Thermotogati</taxon>
        <taxon>Deinococcota</taxon>
        <taxon>Deinococci</taxon>
        <taxon>Deinococcales</taxon>
        <taxon>Deinococcaceae</taxon>
        <taxon>Deinococcus</taxon>
    </lineage>
</organism>
<dbReference type="SUPFAM" id="SSF53300">
    <property type="entry name" value="vWA-like"/>
    <property type="match status" value="1"/>
</dbReference>
<protein>
    <submittedName>
        <fullName evidence="9">60 kDa SS-A/Ro ribonucleoprotein</fullName>
    </submittedName>
</protein>
<dbReference type="Gene3D" id="3.40.50.410">
    <property type="entry name" value="von Willebrand factor, type A domain"/>
    <property type="match status" value="2"/>
</dbReference>
<evidence type="ECO:0000256" key="4">
    <source>
        <dbReference type="ARBA" id="ARBA00022723"/>
    </source>
</evidence>
<comment type="similarity">
    <text evidence="2">Belongs to the Ro 60 kDa family.</text>
</comment>
<comment type="caution">
    <text evidence="9">The sequence shown here is derived from an EMBL/GenBank/DDBJ whole genome shotgun (WGS) entry which is preliminary data.</text>
</comment>
<keyword evidence="10" id="KW-1185">Reference proteome</keyword>
<evidence type="ECO:0000256" key="6">
    <source>
        <dbReference type="ARBA" id="ARBA00023274"/>
    </source>
</evidence>
<evidence type="ECO:0000259" key="8">
    <source>
        <dbReference type="PROSITE" id="PS50988"/>
    </source>
</evidence>
<dbReference type="SUPFAM" id="SSF140864">
    <property type="entry name" value="TROVE domain-like"/>
    <property type="match status" value="1"/>
</dbReference>
<reference evidence="10" key="1">
    <citation type="journal article" date="2019" name="Int. J. Syst. Evol. Microbiol.">
        <title>The Global Catalogue of Microorganisms (GCM) 10K type strain sequencing project: providing services to taxonomists for standard genome sequencing and annotation.</title>
        <authorList>
            <consortium name="The Broad Institute Genomics Platform"/>
            <consortium name="The Broad Institute Genome Sequencing Center for Infectious Disease"/>
            <person name="Wu L."/>
            <person name="Ma J."/>
        </authorList>
    </citation>
    <scope>NUCLEOTIDE SEQUENCE [LARGE SCALE GENOMIC DNA]</scope>
    <source>
        <strain evidence="10">JCM 14370</strain>
    </source>
</reference>
<evidence type="ECO:0000313" key="10">
    <source>
        <dbReference type="Proteomes" id="UP000632222"/>
    </source>
</evidence>
<accession>A0ABQ2D1C7</accession>
<keyword evidence="3" id="KW-0963">Cytoplasm</keyword>
<dbReference type="InterPro" id="IPR036465">
    <property type="entry name" value="vWFA_dom_sf"/>
</dbReference>
<dbReference type="InterPro" id="IPR037214">
    <property type="entry name" value="TROVE_dom_sf"/>
</dbReference>
<evidence type="ECO:0000256" key="3">
    <source>
        <dbReference type="ARBA" id="ARBA00022490"/>
    </source>
</evidence>
<keyword evidence="5" id="KW-0694">RNA-binding</keyword>
<dbReference type="Pfam" id="PF25045">
    <property type="entry name" value="vWA_Ro60"/>
    <property type="match status" value="1"/>
</dbReference>
<dbReference type="InterPro" id="IPR040322">
    <property type="entry name" value="TROVE2"/>
</dbReference>
<sequence>MKWTKHYQTARTPQNQPIPGTSQKANNAGGYAWEVGDWIQLDRFLILGSEGGTYHVSEQKLTIENAEAVRRCIEQDGIRTVKRIAEISESGRAPRNDPALFALAMCAGFGDQQTRKAALEALPRVARIGTHLFHFMDYVQGFRGWGRGLRRAIADWYNQKDVKALAYQAVKYRQRDGWTHRDALRLSHPKAQSDAQQKLYRWITQDEFAPAEGLEIVDAFRQAQTASLKEVVGLIEKYRLPREAIPTEFLTRPEVWEAMLPHMPLEAMVRNLANMTRIGLVTPMSEASRLVVRKLGSSEAIQKARLHPIKVLAALKTYQAGHGMRGQERSWTPVQPVVDALDAAFYTAFGAVTPTDKRIMLALDVSGSMECGQIAGVPGLTPRVASAAMALVTAAVESQHMVTGFSAANGGYGGQWGGGDPGMTPIKISPRQRLDDVIRTVAAVPMGGTDCSLPMRYALKENIPIDTFVVYTDSETWAGRIHPTQALQQYRREMGIAAKLIVVGMVSNRFSIADPKDAGMLDVVGFDTAAPEVMSDFMLQ</sequence>
<evidence type="ECO:0000256" key="5">
    <source>
        <dbReference type="ARBA" id="ARBA00022884"/>
    </source>
</evidence>
<evidence type="ECO:0000256" key="1">
    <source>
        <dbReference type="ARBA" id="ARBA00004496"/>
    </source>
</evidence>
<dbReference type="EMBL" id="BMOD01000006">
    <property type="protein sequence ID" value="GGJ33967.1"/>
    <property type="molecule type" value="Genomic_DNA"/>
</dbReference>
<dbReference type="Proteomes" id="UP000632222">
    <property type="component" value="Unassembled WGS sequence"/>
</dbReference>
<name>A0ABQ2D1C7_9DEIO</name>
<gene>
    <name evidence="9" type="primary">rsr</name>
    <name evidence="9" type="ORF">GCM10008938_20200</name>
</gene>
<dbReference type="RefSeq" id="WP_189002569.1">
    <property type="nucleotide sequence ID" value="NZ_BMOD01000006.1"/>
</dbReference>
<dbReference type="GO" id="GO:1990904">
    <property type="term" value="C:ribonucleoprotein complex"/>
    <property type="evidence" value="ECO:0007669"/>
    <property type="project" value="UniProtKB-KW"/>
</dbReference>
<feature type="domain" description="TROVE" evidence="8">
    <location>
        <begin position="24"/>
        <end position="357"/>
    </location>
</feature>
<dbReference type="PANTHER" id="PTHR14202">
    <property type="entry name" value="60 KDA RIBONUCLEOPROTEIN SSA/RO"/>
    <property type="match status" value="1"/>
</dbReference>
<dbReference type="InterPro" id="IPR056800">
    <property type="entry name" value="vWA_Ro60"/>
</dbReference>
<evidence type="ECO:0000256" key="7">
    <source>
        <dbReference type="SAM" id="MobiDB-lite"/>
    </source>
</evidence>
<evidence type="ECO:0000313" key="9">
    <source>
        <dbReference type="EMBL" id="GGJ33967.1"/>
    </source>
</evidence>